<sequence>MKRVQTMLLTLGTLSLLSFAAGINDDLCRRGVKITSQSNMESLVDFKDVQLEYKEAPREVKIEAVRITVDSTYCPDAALHNPPGDCDQLNNKGFELTQSEFRESMRKNMCKIGRFCQPNICFGKLSSECKVMNRTEWTAPLKHPNYQYKDSFFRYTCGMRWECEIATYTASPTANSKGDGFSVYGLANEEIPLVSEFHFLKGVNYRVRPFYVRSGSKPFKCFGYGRENICMYSSNPEEYMIINKDGGRGRNVILGKPVNLPSPHEVMTESDKEHLMSLLYKSDLTSKANIFSLLKDMRRIQSQMLCLIEKSNTCLDTLFDGPFSAVRVKGEDDFLVCPKLVVAQDTHRTNVINSNDPEQWDRLVTMWPQQQNYLHQRPAHR</sequence>
<organism evidence="2 3">
    <name type="scientific">Nesidiocoris tenuis</name>
    <dbReference type="NCBI Taxonomy" id="355587"/>
    <lineage>
        <taxon>Eukaryota</taxon>
        <taxon>Metazoa</taxon>
        <taxon>Ecdysozoa</taxon>
        <taxon>Arthropoda</taxon>
        <taxon>Hexapoda</taxon>
        <taxon>Insecta</taxon>
        <taxon>Pterygota</taxon>
        <taxon>Neoptera</taxon>
        <taxon>Paraneoptera</taxon>
        <taxon>Hemiptera</taxon>
        <taxon>Heteroptera</taxon>
        <taxon>Panheteroptera</taxon>
        <taxon>Cimicomorpha</taxon>
        <taxon>Miridae</taxon>
        <taxon>Dicyphina</taxon>
        <taxon>Nesidiocoris</taxon>
    </lineage>
</organism>
<feature type="signal peptide" evidence="1">
    <location>
        <begin position="1"/>
        <end position="22"/>
    </location>
</feature>
<keyword evidence="1" id="KW-0732">Signal</keyword>
<protein>
    <submittedName>
        <fullName evidence="2">Uncharacterized protein</fullName>
    </submittedName>
</protein>
<dbReference type="Proteomes" id="UP001307889">
    <property type="component" value="Chromosome 2"/>
</dbReference>
<accession>A0ABN7ADQ0</accession>
<proteinExistence type="predicted"/>
<dbReference type="EMBL" id="AP028910">
    <property type="protein sequence ID" value="BES90384.1"/>
    <property type="molecule type" value="Genomic_DNA"/>
</dbReference>
<reference evidence="2 3" key="1">
    <citation type="submission" date="2023-09" db="EMBL/GenBank/DDBJ databases">
        <title>Nesidiocoris tenuis whole genome shotgun sequence.</title>
        <authorList>
            <person name="Shibata T."/>
            <person name="Shimoda M."/>
            <person name="Kobayashi T."/>
            <person name="Uehara T."/>
        </authorList>
    </citation>
    <scope>NUCLEOTIDE SEQUENCE [LARGE SCALE GENOMIC DNA]</scope>
    <source>
        <strain evidence="2 3">Japan</strain>
    </source>
</reference>
<feature type="chain" id="PRO_5047515267" evidence="1">
    <location>
        <begin position="23"/>
        <end position="381"/>
    </location>
</feature>
<evidence type="ECO:0000256" key="1">
    <source>
        <dbReference type="SAM" id="SignalP"/>
    </source>
</evidence>
<evidence type="ECO:0000313" key="3">
    <source>
        <dbReference type="Proteomes" id="UP001307889"/>
    </source>
</evidence>
<evidence type="ECO:0000313" key="2">
    <source>
        <dbReference type="EMBL" id="BES90384.1"/>
    </source>
</evidence>
<name>A0ABN7ADQ0_9HEMI</name>
<gene>
    <name evidence="2" type="ORF">NTJ_03192</name>
</gene>
<keyword evidence="3" id="KW-1185">Reference proteome</keyword>